<organism evidence="12 13">
    <name type="scientific">Strigamia maritima</name>
    <name type="common">European centipede</name>
    <name type="synonym">Geophilus maritimus</name>
    <dbReference type="NCBI Taxonomy" id="126957"/>
    <lineage>
        <taxon>Eukaryota</taxon>
        <taxon>Metazoa</taxon>
        <taxon>Ecdysozoa</taxon>
        <taxon>Arthropoda</taxon>
        <taxon>Myriapoda</taxon>
        <taxon>Chilopoda</taxon>
        <taxon>Pleurostigmophora</taxon>
        <taxon>Geophilomorpha</taxon>
        <taxon>Linotaeniidae</taxon>
        <taxon>Strigamia</taxon>
    </lineage>
</organism>
<dbReference type="PhylomeDB" id="T1J9H6"/>
<evidence type="ECO:0000256" key="6">
    <source>
        <dbReference type="ARBA" id="ARBA00022989"/>
    </source>
</evidence>
<feature type="transmembrane region" description="Helical" evidence="11">
    <location>
        <begin position="29"/>
        <end position="49"/>
    </location>
</feature>
<evidence type="ECO:0000256" key="2">
    <source>
        <dbReference type="ARBA" id="ARBA00006939"/>
    </source>
</evidence>
<dbReference type="PANTHER" id="PTHR11040:SF211">
    <property type="entry name" value="ZINC TRANSPORTER ZIP11"/>
    <property type="match status" value="1"/>
</dbReference>
<dbReference type="eggNOG" id="KOG2474">
    <property type="taxonomic scope" value="Eukaryota"/>
</dbReference>
<sequence length="268" mass="29291">MASSAWYFVYMVFNRCRSWFGFCIQDTSILDLSLGFAAGVMTAASYWSLLEPAIETAKESKNYGNEGEYAFFPASAGFLFGAIFVFATDRYINYLVSVPENNDFNIARTNVIQRKKVDVNCDNEKLFADQLPTKDSCEINWQRILMLLIAITRDLLLALGLQLLGNRIIRHLRKLAIGIGIQNFPEGLAVSLPLRGAGYGQLSGLVEPIAGVFGALIVTAIQPILPYALGFAAGAMIYVVVDDIIPEAQTCGNGKYASWGAVFDVGLG</sequence>
<dbReference type="InterPro" id="IPR003689">
    <property type="entry name" value="ZIP"/>
</dbReference>
<feature type="transmembrane region" description="Helical" evidence="11">
    <location>
        <begin position="144"/>
        <end position="164"/>
    </location>
</feature>
<evidence type="ECO:0000256" key="5">
    <source>
        <dbReference type="ARBA" id="ARBA00022833"/>
    </source>
</evidence>
<evidence type="ECO:0000313" key="12">
    <source>
        <dbReference type="EnsemblMetazoa" id="SMAR010372-PA"/>
    </source>
</evidence>
<dbReference type="PANTHER" id="PTHR11040">
    <property type="entry name" value="ZINC/IRON TRANSPORTER"/>
    <property type="match status" value="1"/>
</dbReference>
<accession>T1J9H6</accession>
<evidence type="ECO:0000256" key="8">
    <source>
        <dbReference type="ARBA" id="ARBA00040593"/>
    </source>
</evidence>
<dbReference type="Pfam" id="PF02535">
    <property type="entry name" value="Zip"/>
    <property type="match status" value="1"/>
</dbReference>
<evidence type="ECO:0000256" key="3">
    <source>
        <dbReference type="ARBA" id="ARBA00022475"/>
    </source>
</evidence>
<keyword evidence="7 11" id="KW-0472">Membrane</keyword>
<proteinExistence type="inferred from homology"/>
<comment type="similarity">
    <text evidence="2">Belongs to the ZIP transporter (TC 2.A.5) family.</text>
</comment>
<dbReference type="GO" id="GO:0005385">
    <property type="term" value="F:zinc ion transmembrane transporter activity"/>
    <property type="evidence" value="ECO:0007669"/>
    <property type="project" value="TreeGrafter"/>
</dbReference>
<evidence type="ECO:0000256" key="10">
    <source>
        <dbReference type="ARBA" id="ARBA00042973"/>
    </source>
</evidence>
<dbReference type="HOGENOM" id="CLU_015114_1_2_1"/>
<keyword evidence="6 11" id="KW-1133">Transmembrane helix</keyword>
<evidence type="ECO:0000256" key="11">
    <source>
        <dbReference type="SAM" id="Phobius"/>
    </source>
</evidence>
<dbReference type="Proteomes" id="UP000014500">
    <property type="component" value="Unassembled WGS sequence"/>
</dbReference>
<evidence type="ECO:0000256" key="1">
    <source>
        <dbReference type="ARBA" id="ARBA00004651"/>
    </source>
</evidence>
<dbReference type="AlphaFoldDB" id="T1J9H6"/>
<evidence type="ECO:0000313" key="13">
    <source>
        <dbReference type="Proteomes" id="UP000014500"/>
    </source>
</evidence>
<keyword evidence="3" id="KW-1003">Cell membrane</keyword>
<dbReference type="EMBL" id="JH431975">
    <property type="status" value="NOT_ANNOTATED_CDS"/>
    <property type="molecule type" value="Genomic_DNA"/>
</dbReference>
<protein>
    <recommendedName>
        <fullName evidence="8">Zinc transporter ZIP11</fullName>
    </recommendedName>
    <alternativeName>
        <fullName evidence="9">Solute carrier family 39 member 11</fullName>
    </alternativeName>
    <alternativeName>
        <fullName evidence="10">Zrt- and Irt-like protein 11</fullName>
    </alternativeName>
</protein>
<dbReference type="EnsemblMetazoa" id="SMAR010372-RA">
    <property type="protein sequence ID" value="SMAR010372-PA"/>
    <property type="gene ID" value="SMAR010372"/>
</dbReference>
<feature type="transmembrane region" description="Helical" evidence="11">
    <location>
        <begin position="69"/>
        <end position="87"/>
    </location>
</feature>
<keyword evidence="4 11" id="KW-0812">Transmembrane</keyword>
<keyword evidence="13" id="KW-1185">Reference proteome</keyword>
<dbReference type="STRING" id="126957.T1J9H6"/>
<evidence type="ECO:0000256" key="7">
    <source>
        <dbReference type="ARBA" id="ARBA00023136"/>
    </source>
</evidence>
<comment type="subcellular location">
    <subcellularLocation>
        <location evidence="1">Cell membrane</location>
        <topology evidence="1">Multi-pass membrane protein</topology>
    </subcellularLocation>
</comment>
<evidence type="ECO:0000256" key="9">
    <source>
        <dbReference type="ARBA" id="ARBA00042540"/>
    </source>
</evidence>
<evidence type="ECO:0000256" key="4">
    <source>
        <dbReference type="ARBA" id="ARBA00022692"/>
    </source>
</evidence>
<reference evidence="13" key="1">
    <citation type="submission" date="2011-05" db="EMBL/GenBank/DDBJ databases">
        <authorList>
            <person name="Richards S.R."/>
            <person name="Qu J."/>
            <person name="Jiang H."/>
            <person name="Jhangiani S.N."/>
            <person name="Agravi P."/>
            <person name="Goodspeed R."/>
            <person name="Gross S."/>
            <person name="Mandapat C."/>
            <person name="Jackson L."/>
            <person name="Mathew T."/>
            <person name="Pu L."/>
            <person name="Thornton R."/>
            <person name="Saada N."/>
            <person name="Wilczek-Boney K.B."/>
            <person name="Lee S."/>
            <person name="Kovar C."/>
            <person name="Wu Y."/>
            <person name="Scherer S.E."/>
            <person name="Worley K.C."/>
            <person name="Muzny D.M."/>
            <person name="Gibbs R."/>
        </authorList>
    </citation>
    <scope>NUCLEOTIDE SEQUENCE</scope>
    <source>
        <strain evidence="13">Brora</strain>
    </source>
</reference>
<reference evidence="12" key="2">
    <citation type="submission" date="2015-02" db="UniProtKB">
        <authorList>
            <consortium name="EnsemblMetazoa"/>
        </authorList>
    </citation>
    <scope>IDENTIFICATION</scope>
</reference>
<name>T1J9H6_STRMM</name>
<dbReference type="OMA" id="MIFVVIE"/>
<dbReference type="GO" id="GO:0005886">
    <property type="term" value="C:plasma membrane"/>
    <property type="evidence" value="ECO:0007669"/>
    <property type="project" value="UniProtKB-SubCell"/>
</dbReference>
<keyword evidence="5" id="KW-0862">Zinc</keyword>